<dbReference type="OrthoDB" id="1799384at2"/>
<name>A0A2U3K8N1_9FIRM</name>
<reference evidence="3" key="1">
    <citation type="submission" date="2018-02" db="EMBL/GenBank/DDBJ databases">
        <authorList>
            <person name="Hausmann B."/>
        </authorList>
    </citation>
    <scope>NUCLEOTIDE SEQUENCE [LARGE SCALE GENOMIC DNA]</scope>
    <source>
        <strain evidence="3">Peat soil MAG SbF1</strain>
    </source>
</reference>
<organism evidence="2 3">
    <name type="scientific">Candidatus Desulfosporosinus infrequens</name>
    <dbReference type="NCBI Taxonomy" id="2043169"/>
    <lineage>
        <taxon>Bacteria</taxon>
        <taxon>Bacillati</taxon>
        <taxon>Bacillota</taxon>
        <taxon>Clostridia</taxon>
        <taxon>Eubacteriales</taxon>
        <taxon>Desulfitobacteriaceae</taxon>
        <taxon>Desulfosporosinus</taxon>
    </lineage>
</organism>
<dbReference type="EMBL" id="OMOF01000066">
    <property type="protein sequence ID" value="SPF35917.1"/>
    <property type="molecule type" value="Genomic_DNA"/>
</dbReference>
<sequence>MSEINELIKQIEELRMNVINTKEGRAYTDPVVVAASQKLDDALDRYQELLMKKVVPTNA</sequence>
<gene>
    <name evidence="2" type="ORF">SBF1_1580011</name>
</gene>
<evidence type="ECO:0000313" key="2">
    <source>
        <dbReference type="EMBL" id="SPF35917.1"/>
    </source>
</evidence>
<dbReference type="InterPro" id="IPR018540">
    <property type="entry name" value="Spo0E-like"/>
</dbReference>
<proteinExistence type="predicted"/>
<dbReference type="Pfam" id="PF09388">
    <property type="entry name" value="SpoOE-like"/>
    <property type="match status" value="1"/>
</dbReference>
<keyword evidence="1" id="KW-0175">Coiled coil</keyword>
<dbReference type="InterPro" id="IPR036638">
    <property type="entry name" value="HLH_DNA-bd_sf"/>
</dbReference>
<dbReference type="GO" id="GO:0046983">
    <property type="term" value="F:protein dimerization activity"/>
    <property type="evidence" value="ECO:0007669"/>
    <property type="project" value="InterPro"/>
</dbReference>
<feature type="coiled-coil region" evidence="1">
    <location>
        <begin position="4"/>
        <end position="52"/>
    </location>
</feature>
<dbReference type="AlphaFoldDB" id="A0A2U3K8N1"/>
<dbReference type="Gene3D" id="4.10.280.10">
    <property type="entry name" value="Helix-loop-helix DNA-binding domain"/>
    <property type="match status" value="1"/>
</dbReference>
<accession>A0A2U3K8N1</accession>
<dbReference type="InterPro" id="IPR037208">
    <property type="entry name" value="Spo0E-like_sf"/>
</dbReference>
<evidence type="ECO:0000313" key="3">
    <source>
        <dbReference type="Proteomes" id="UP000238916"/>
    </source>
</evidence>
<dbReference type="Proteomes" id="UP000238916">
    <property type="component" value="Unassembled WGS sequence"/>
</dbReference>
<evidence type="ECO:0000256" key="1">
    <source>
        <dbReference type="SAM" id="Coils"/>
    </source>
</evidence>
<dbReference type="GO" id="GO:0043937">
    <property type="term" value="P:regulation of sporulation"/>
    <property type="evidence" value="ECO:0007669"/>
    <property type="project" value="InterPro"/>
</dbReference>
<dbReference type="SUPFAM" id="SSF140500">
    <property type="entry name" value="BAS1536-like"/>
    <property type="match status" value="1"/>
</dbReference>
<protein>
    <submittedName>
        <fullName evidence="2">Spo0E like sporulation regulatory family protein</fullName>
    </submittedName>
</protein>